<dbReference type="KEGG" id="dau:Daud_0505"/>
<evidence type="ECO:0000259" key="2">
    <source>
        <dbReference type="Pfam" id="PF20469"/>
    </source>
</evidence>
<organism evidence="3 4">
    <name type="scientific">Desulforudis audaxviator (strain MP104C)</name>
    <dbReference type="NCBI Taxonomy" id="477974"/>
    <lineage>
        <taxon>Bacteria</taxon>
        <taxon>Bacillati</taxon>
        <taxon>Bacillota</taxon>
        <taxon>Clostridia</taxon>
        <taxon>Thermoanaerobacterales</taxon>
        <taxon>Candidatus Desulforudaceae</taxon>
        <taxon>Candidatus Desulforudis</taxon>
    </lineage>
</organism>
<dbReference type="PANTHER" id="PTHR43581">
    <property type="entry name" value="ATP/GTP PHOSPHATASE"/>
    <property type="match status" value="1"/>
</dbReference>
<dbReference type="Gene3D" id="3.40.50.300">
    <property type="entry name" value="P-loop containing nucleotide triphosphate hydrolases"/>
    <property type="match status" value="1"/>
</dbReference>
<dbReference type="eggNOG" id="COG1106">
    <property type="taxonomic scope" value="Bacteria"/>
</dbReference>
<evidence type="ECO:0000313" key="3">
    <source>
        <dbReference type="EMBL" id="ACA59051.1"/>
    </source>
</evidence>
<dbReference type="InterPro" id="IPR034139">
    <property type="entry name" value="TOPRIM_OLD"/>
</dbReference>
<evidence type="ECO:0000259" key="1">
    <source>
        <dbReference type="Pfam" id="PF13175"/>
    </source>
</evidence>
<keyword evidence="3" id="KW-0540">Nuclease</keyword>
<dbReference type="CDD" id="cd01026">
    <property type="entry name" value="TOPRIM_OLD"/>
    <property type="match status" value="1"/>
</dbReference>
<dbReference type="RefSeq" id="WP_012301640.1">
    <property type="nucleotide sequence ID" value="NC_010424.1"/>
</dbReference>
<feature type="domain" description="Endonuclease GajA/Old nuclease/RecF-like AAA" evidence="1">
    <location>
        <begin position="1"/>
        <end position="409"/>
    </location>
</feature>
<dbReference type="PANTHER" id="PTHR43581:SF4">
    <property type="entry name" value="ATP_GTP PHOSPHATASE"/>
    <property type="match status" value="1"/>
</dbReference>
<dbReference type="AlphaFoldDB" id="B1I298"/>
<dbReference type="OrthoDB" id="308933at2"/>
<reference evidence="4" key="1">
    <citation type="submission" date="2007-10" db="EMBL/GenBank/DDBJ databases">
        <title>Complete sequence of chromosome of Desulforudis audaxviator MP104C.</title>
        <authorList>
            <person name="Copeland A."/>
            <person name="Lucas S."/>
            <person name="Lapidus A."/>
            <person name="Barry K."/>
            <person name="Glavina del Rio T."/>
            <person name="Dalin E."/>
            <person name="Tice H."/>
            <person name="Bruce D."/>
            <person name="Pitluck S."/>
            <person name="Lowry S.R."/>
            <person name="Larimer F."/>
            <person name="Land M.L."/>
            <person name="Hauser L."/>
            <person name="Kyrpides N."/>
            <person name="Ivanova N.N."/>
            <person name="Richardson P."/>
        </authorList>
    </citation>
    <scope>NUCLEOTIDE SEQUENCE [LARGE SCALE GENOMIC DNA]</scope>
    <source>
        <strain evidence="4">MP104C</strain>
    </source>
</reference>
<dbReference type="Pfam" id="PF13175">
    <property type="entry name" value="AAA_15"/>
    <property type="match status" value="1"/>
</dbReference>
<name>B1I298_DESAP</name>
<dbReference type="SUPFAM" id="SSF52540">
    <property type="entry name" value="P-loop containing nucleoside triphosphate hydrolases"/>
    <property type="match status" value="1"/>
</dbReference>
<gene>
    <name evidence="3" type="ordered locus">Daud_0505</name>
</gene>
<protein>
    <submittedName>
        <fullName evidence="3">ATP-dependent endonuclease, OLD family protein</fullName>
    </submittedName>
</protein>
<dbReference type="STRING" id="477974.Daud_0505"/>
<accession>B1I298</accession>
<evidence type="ECO:0000313" key="4">
    <source>
        <dbReference type="Proteomes" id="UP000008544"/>
    </source>
</evidence>
<dbReference type="EMBL" id="CP000860">
    <property type="protein sequence ID" value="ACA59051.1"/>
    <property type="molecule type" value="Genomic_DNA"/>
</dbReference>
<keyword evidence="3" id="KW-0378">Hydrolase</keyword>
<dbReference type="HOGENOM" id="CLU_017618_1_0_9"/>
<proteinExistence type="predicted"/>
<keyword evidence="3" id="KW-0255">Endonuclease</keyword>
<keyword evidence="4" id="KW-1185">Reference proteome</keyword>
<sequence>MLISAVHVKNFRSILDDSLPCDRLTALVGRNGAGKSSLLRALELFYDPSAKVTTEDFYAEDTSQDIEIAVTFAELSTEEQDFFSAYIDNGTLTVVRVFSLAPGRKSGTYHGMRLQNPDFAEVRTAGGRREITNKYNELRSTEKYSSLPTVRSADEALSKLQEWESANPNACVRMRDDGQFFGFTEVGQGYLGRHTRFIRIPAVRDASEDAMERRGSCVTEIMDLVVRSALARRKDIATFKEETQAKYRDILDPAKLSELTGLQAQLSKTLKQYAPEADVSLRWAEFADINIPMPEAQVKLVEDGYESSVLRTGHGLQRAFILTMLQHLVAAREMKKTMEEGFDSKEQSSEAEEPYLPGLVLAIEEPELYQHPSRQRHLASVLVKLATGTIPGVAKKTQVIYSTHSPLFVGLDRFDQIRLLRKKDVGAGKPKVTEVVKANLEAVAEELWDACGRQGVKYTSETLRPRLQAIMTPWVNEGFFADVVVLVEGEDDRAAILGVARAMGYDFDSANISVIPCMGKPNLDRPLVIFRRLRIPVYVIWDSDYGERDPKPESNRYLLRLLGQAEEDWPNIVEDWYACFEVKLEATIAEEIGQELFNQLLSQAQNELGIPKKEHALKNPVVLQQIVEKAAAEGKESISLKGIVQKIIALKSRQEESNDPQRV</sequence>
<dbReference type="Pfam" id="PF20469">
    <property type="entry name" value="OLD-like_TOPRIM"/>
    <property type="match status" value="1"/>
</dbReference>
<dbReference type="InterPro" id="IPR027417">
    <property type="entry name" value="P-loop_NTPase"/>
</dbReference>
<feature type="domain" description="OLD protein-like TOPRIM" evidence="2">
    <location>
        <begin position="479"/>
        <end position="544"/>
    </location>
</feature>
<dbReference type="InterPro" id="IPR051396">
    <property type="entry name" value="Bact_Antivir_Def_Nuclease"/>
</dbReference>
<dbReference type="InterPro" id="IPR041685">
    <property type="entry name" value="AAA_GajA/Old/RecF-like"/>
</dbReference>
<dbReference type="GO" id="GO:0004519">
    <property type="term" value="F:endonuclease activity"/>
    <property type="evidence" value="ECO:0007669"/>
    <property type="project" value="UniProtKB-KW"/>
</dbReference>
<reference evidence="3 4" key="2">
    <citation type="journal article" date="2008" name="Science">
        <title>Environmental genomics reveals a single-species ecosystem deep within Earth.</title>
        <authorList>
            <person name="Chivian D."/>
            <person name="Brodie E.L."/>
            <person name="Alm E.J."/>
            <person name="Culley D.E."/>
            <person name="Dehal P.S."/>
            <person name="Desantis T.Z."/>
            <person name="Gihring T.M."/>
            <person name="Lapidus A."/>
            <person name="Lin L.H."/>
            <person name="Lowry S.R."/>
            <person name="Moser D.P."/>
            <person name="Richardson P.M."/>
            <person name="Southam G."/>
            <person name="Wanger G."/>
            <person name="Pratt L.M."/>
            <person name="Andersen G.L."/>
            <person name="Hazen T.C."/>
            <person name="Brockman F.J."/>
            <person name="Arkin A.P."/>
            <person name="Onstott T.C."/>
        </authorList>
    </citation>
    <scope>NUCLEOTIDE SEQUENCE [LARGE SCALE GENOMIC DNA]</scope>
    <source>
        <strain evidence="3 4">MP104C</strain>
    </source>
</reference>
<dbReference type="eggNOG" id="COG3593">
    <property type="taxonomic scope" value="Bacteria"/>
</dbReference>
<dbReference type="Proteomes" id="UP000008544">
    <property type="component" value="Chromosome"/>
</dbReference>